<evidence type="ECO:0000256" key="1">
    <source>
        <dbReference type="ARBA" id="ARBA00022801"/>
    </source>
</evidence>
<evidence type="ECO:0000256" key="2">
    <source>
        <dbReference type="SAM" id="MobiDB-lite"/>
    </source>
</evidence>
<dbReference type="InterPro" id="IPR013094">
    <property type="entry name" value="AB_hydrolase_3"/>
</dbReference>
<proteinExistence type="predicted"/>
<gene>
    <name evidence="4" type="ORF">VTJ83DRAFT_3641</name>
</gene>
<reference evidence="4 5" key="1">
    <citation type="journal article" date="2024" name="Commun. Biol.">
        <title>Comparative genomic analysis of thermophilic fungi reveals convergent evolutionary adaptations and gene losses.</title>
        <authorList>
            <person name="Steindorff A.S."/>
            <person name="Aguilar-Pontes M.V."/>
            <person name="Robinson A.J."/>
            <person name="Andreopoulos B."/>
            <person name="LaButti K."/>
            <person name="Kuo A."/>
            <person name="Mondo S."/>
            <person name="Riley R."/>
            <person name="Otillar R."/>
            <person name="Haridas S."/>
            <person name="Lipzen A."/>
            <person name="Grimwood J."/>
            <person name="Schmutz J."/>
            <person name="Clum A."/>
            <person name="Reid I.D."/>
            <person name="Moisan M.C."/>
            <person name="Butler G."/>
            <person name="Nguyen T.T.M."/>
            <person name="Dewar K."/>
            <person name="Conant G."/>
            <person name="Drula E."/>
            <person name="Henrissat B."/>
            <person name="Hansel C."/>
            <person name="Singer S."/>
            <person name="Hutchinson M.I."/>
            <person name="de Vries R.P."/>
            <person name="Natvig D.O."/>
            <person name="Powell A.J."/>
            <person name="Tsang A."/>
            <person name="Grigoriev I.V."/>
        </authorList>
    </citation>
    <scope>NUCLEOTIDE SEQUENCE [LARGE SCALE GENOMIC DNA]</scope>
    <source>
        <strain evidence="4 5">ATCC 22073</strain>
    </source>
</reference>
<dbReference type="PANTHER" id="PTHR48081">
    <property type="entry name" value="AB HYDROLASE SUPERFAMILY PROTEIN C4A8.06C"/>
    <property type="match status" value="1"/>
</dbReference>
<protein>
    <recommendedName>
        <fullName evidence="3">Alpha/beta hydrolase fold-3 domain-containing protein</fullName>
    </recommendedName>
</protein>
<comment type="caution">
    <text evidence="4">The sequence shown here is derived from an EMBL/GenBank/DDBJ whole genome shotgun (WGS) entry which is preliminary data.</text>
</comment>
<feature type="region of interest" description="Disordered" evidence="2">
    <location>
        <begin position="98"/>
        <end position="117"/>
    </location>
</feature>
<dbReference type="SUPFAM" id="SSF53474">
    <property type="entry name" value="alpha/beta-Hydrolases"/>
    <property type="match status" value="1"/>
</dbReference>
<keyword evidence="5" id="KW-1185">Reference proteome</keyword>
<dbReference type="InterPro" id="IPR029058">
    <property type="entry name" value="AB_hydrolase_fold"/>
</dbReference>
<evidence type="ECO:0000313" key="5">
    <source>
        <dbReference type="Proteomes" id="UP001600064"/>
    </source>
</evidence>
<dbReference type="Pfam" id="PF07859">
    <property type="entry name" value="Abhydrolase_3"/>
    <property type="match status" value="1"/>
</dbReference>
<dbReference type="GeneID" id="98124686"/>
<feature type="domain" description="Alpha/beta hydrolase fold-3" evidence="3">
    <location>
        <begin position="205"/>
        <end position="414"/>
    </location>
</feature>
<dbReference type="RefSeq" id="XP_070867519.1">
    <property type="nucleotide sequence ID" value="XM_071010042.1"/>
</dbReference>
<name>A0ABR4DER3_9PEZI</name>
<keyword evidence="1" id="KW-0378">Hydrolase</keyword>
<dbReference type="PANTHER" id="PTHR48081:SF31">
    <property type="entry name" value="STERYL ACETYL HYDROLASE MUG81-RELATED"/>
    <property type="match status" value="1"/>
</dbReference>
<evidence type="ECO:0000259" key="3">
    <source>
        <dbReference type="Pfam" id="PF07859"/>
    </source>
</evidence>
<accession>A0ABR4DER3</accession>
<dbReference type="Proteomes" id="UP001600064">
    <property type="component" value="Unassembled WGS sequence"/>
</dbReference>
<dbReference type="EMBL" id="JAZGUE010000003">
    <property type="protein sequence ID" value="KAL2268795.1"/>
    <property type="molecule type" value="Genomic_DNA"/>
</dbReference>
<organism evidence="4 5">
    <name type="scientific">Remersonia thermophila</name>
    <dbReference type="NCBI Taxonomy" id="72144"/>
    <lineage>
        <taxon>Eukaryota</taxon>
        <taxon>Fungi</taxon>
        <taxon>Dikarya</taxon>
        <taxon>Ascomycota</taxon>
        <taxon>Pezizomycotina</taxon>
        <taxon>Sordariomycetes</taxon>
        <taxon>Sordariomycetidae</taxon>
        <taxon>Sordariales</taxon>
        <taxon>Sordariales incertae sedis</taxon>
        <taxon>Remersonia</taxon>
    </lineage>
</organism>
<dbReference type="InterPro" id="IPR050300">
    <property type="entry name" value="GDXG_lipolytic_enzyme"/>
</dbReference>
<evidence type="ECO:0000313" key="4">
    <source>
        <dbReference type="EMBL" id="KAL2268795.1"/>
    </source>
</evidence>
<dbReference type="Gene3D" id="3.40.50.1820">
    <property type="entry name" value="alpha/beta hydrolase"/>
    <property type="match status" value="1"/>
</dbReference>
<sequence length="440" mass="48231">MAPALSTEEPPRLSPGEQLILLFKLFVVAPIQVLINLIRCYVLAATRQISLEGWAQIAFYRIALHNFTPSELRVLSPPTRVAYETWVTRRRGRAEAALKAGGKPAATGGGNNSSSSSSSIREEAFLASRLAVDVEVLPDGRSSLLWLGDRRRAKRFVYFLHGGGYVVPAQPGHFEWCARAYLLASPAADKRREYDDDDDGDGDEVAVALLQYSHSPEAKYPTQLRQAADGLARLLTSSSGRPVRPSNVVFGGDSAGGNLTAQLLGHLLHPHPAARAVPISEPFAGAFLVSPWLSTHNDWASVRRNSGIDMISSRAMPGVSDGLLEDGKGGGRLHEAEMREGKGWAMPMDLPEPGRVEWFRGLGRVVRRVYVTAGEQEILLDQCVACADAVRRGNSTGDVEVRLEVMKSEAHDWLLLEGQREVEGDATRRMKEWFKGVFWA</sequence>